<comment type="caution">
    <text evidence="1">The sequence shown here is derived from an EMBL/GenBank/DDBJ whole genome shotgun (WGS) entry which is preliminary data.</text>
</comment>
<organism evidence="1 2">
    <name type="scientific">Rhizophagus irregularis (strain DAOM 181602 / DAOM 197198 / MUCL 43194)</name>
    <name type="common">Arbuscular mycorrhizal fungus</name>
    <name type="synonym">Glomus intraradices</name>
    <dbReference type="NCBI Taxonomy" id="747089"/>
    <lineage>
        <taxon>Eukaryota</taxon>
        <taxon>Fungi</taxon>
        <taxon>Fungi incertae sedis</taxon>
        <taxon>Mucoromycota</taxon>
        <taxon>Glomeromycotina</taxon>
        <taxon>Glomeromycetes</taxon>
        <taxon>Glomerales</taxon>
        <taxon>Glomeraceae</taxon>
        <taxon>Rhizophagus</taxon>
    </lineage>
</organism>
<gene>
    <name evidence="1" type="ORF">GLOIN_2v1656253</name>
</gene>
<proteinExistence type="predicted"/>
<keyword evidence="2" id="KW-1185">Reference proteome</keyword>
<dbReference type="EMBL" id="AUPC02000189">
    <property type="protein sequence ID" value="POG66516.1"/>
    <property type="molecule type" value="Genomic_DNA"/>
</dbReference>
<reference evidence="1 2" key="2">
    <citation type="journal article" date="2018" name="New Phytol.">
        <title>High intraspecific genome diversity in the model arbuscular mycorrhizal symbiont Rhizophagus irregularis.</title>
        <authorList>
            <person name="Chen E.C.H."/>
            <person name="Morin E."/>
            <person name="Beaudet D."/>
            <person name="Noel J."/>
            <person name="Yildirir G."/>
            <person name="Ndikumana S."/>
            <person name="Charron P."/>
            <person name="St-Onge C."/>
            <person name="Giorgi J."/>
            <person name="Kruger M."/>
            <person name="Marton T."/>
            <person name="Ropars J."/>
            <person name="Grigoriev I.V."/>
            <person name="Hainaut M."/>
            <person name="Henrissat B."/>
            <person name="Roux C."/>
            <person name="Martin F."/>
            <person name="Corradi N."/>
        </authorList>
    </citation>
    <scope>NUCLEOTIDE SEQUENCE [LARGE SCALE GENOMIC DNA]</scope>
    <source>
        <strain evidence="1 2">DAOM 197198</strain>
    </source>
</reference>
<name>A0A2P4PMA0_RHIID</name>
<evidence type="ECO:0000313" key="1">
    <source>
        <dbReference type="EMBL" id="POG66516.1"/>
    </source>
</evidence>
<protein>
    <submittedName>
        <fullName evidence="1">Uncharacterized protein</fullName>
    </submittedName>
</protein>
<dbReference type="AlphaFoldDB" id="A0A2P4PMA0"/>
<dbReference type="Proteomes" id="UP000018888">
    <property type="component" value="Unassembled WGS sequence"/>
</dbReference>
<sequence>MMKILDNPYRLFFVKFIQNLLSHVAHNSLNYFQNLLTIHYGRHTFFYQLFLMDQKFL</sequence>
<accession>A0A2P4PMA0</accession>
<evidence type="ECO:0000313" key="2">
    <source>
        <dbReference type="Proteomes" id="UP000018888"/>
    </source>
</evidence>
<reference evidence="1 2" key="1">
    <citation type="journal article" date="2013" name="Proc. Natl. Acad. Sci. U.S.A.">
        <title>Genome of an arbuscular mycorrhizal fungus provides insight into the oldest plant symbiosis.</title>
        <authorList>
            <person name="Tisserant E."/>
            <person name="Malbreil M."/>
            <person name="Kuo A."/>
            <person name="Kohler A."/>
            <person name="Symeonidi A."/>
            <person name="Balestrini R."/>
            <person name="Charron P."/>
            <person name="Duensing N."/>
            <person name="Frei Dit Frey N."/>
            <person name="Gianinazzi-Pearson V."/>
            <person name="Gilbert L.B."/>
            <person name="Handa Y."/>
            <person name="Herr J.R."/>
            <person name="Hijri M."/>
            <person name="Koul R."/>
            <person name="Kawaguchi M."/>
            <person name="Krajinski F."/>
            <person name="Lammers P.J."/>
            <person name="Masclaux F.G."/>
            <person name="Murat C."/>
            <person name="Morin E."/>
            <person name="Ndikumana S."/>
            <person name="Pagni M."/>
            <person name="Petitpierre D."/>
            <person name="Requena N."/>
            <person name="Rosikiewicz P."/>
            <person name="Riley R."/>
            <person name="Saito K."/>
            <person name="San Clemente H."/>
            <person name="Shapiro H."/>
            <person name="van Tuinen D."/>
            <person name="Becard G."/>
            <person name="Bonfante P."/>
            <person name="Paszkowski U."/>
            <person name="Shachar-Hill Y.Y."/>
            <person name="Tuskan G.A."/>
            <person name="Young P.W."/>
            <person name="Sanders I.R."/>
            <person name="Henrissat B."/>
            <person name="Rensing S.A."/>
            <person name="Grigoriev I.V."/>
            <person name="Corradi N."/>
            <person name="Roux C."/>
            <person name="Martin F."/>
        </authorList>
    </citation>
    <scope>NUCLEOTIDE SEQUENCE [LARGE SCALE GENOMIC DNA]</scope>
    <source>
        <strain evidence="1 2">DAOM 197198</strain>
    </source>
</reference>